<evidence type="ECO:0000313" key="2">
    <source>
        <dbReference type="Proteomes" id="UP000446768"/>
    </source>
</evidence>
<dbReference type="EMBL" id="WKJJ01000001">
    <property type="protein sequence ID" value="MRV70144.1"/>
    <property type="molecule type" value="Genomic_DNA"/>
</dbReference>
<keyword evidence="2" id="KW-1185">Reference proteome</keyword>
<dbReference type="RefSeq" id="WP_154370650.1">
    <property type="nucleotide sequence ID" value="NZ_WKJJ01000001.1"/>
</dbReference>
<reference evidence="1 2" key="1">
    <citation type="submission" date="2019-11" db="EMBL/GenBank/DDBJ databases">
        <title>Novel species isolated from a subtropical stream in China.</title>
        <authorList>
            <person name="Lu H."/>
        </authorList>
    </citation>
    <scope>NUCLEOTIDE SEQUENCE [LARGE SCALE GENOMIC DNA]</scope>
    <source>
        <strain evidence="1 2">FT92W</strain>
    </source>
</reference>
<sequence length="62" mass="6852">MAHDNVLESEPEANERINVLVESELAYWTRELGVPRERLAQAIQAVGARVADIRAYFAAPGS</sequence>
<accession>A0A7X2IHJ8</accession>
<proteinExistence type="predicted"/>
<dbReference type="InterPro" id="IPR022037">
    <property type="entry name" value="DUF3606"/>
</dbReference>
<dbReference type="AlphaFoldDB" id="A0A7X2IHJ8"/>
<evidence type="ECO:0000313" key="1">
    <source>
        <dbReference type="EMBL" id="MRV70144.1"/>
    </source>
</evidence>
<protein>
    <submittedName>
        <fullName evidence="1">DUF3606 domain-containing protein</fullName>
    </submittedName>
</protein>
<comment type="caution">
    <text evidence="1">The sequence shown here is derived from an EMBL/GenBank/DDBJ whole genome shotgun (WGS) entry which is preliminary data.</text>
</comment>
<dbReference type="Proteomes" id="UP000446768">
    <property type="component" value="Unassembled WGS sequence"/>
</dbReference>
<dbReference type="Pfam" id="PF12244">
    <property type="entry name" value="DUF3606"/>
    <property type="match status" value="1"/>
</dbReference>
<gene>
    <name evidence="1" type="ORF">GJ700_00200</name>
</gene>
<organism evidence="1 2">
    <name type="scientific">Pseudoduganella rivuli</name>
    <dbReference type="NCBI Taxonomy" id="2666085"/>
    <lineage>
        <taxon>Bacteria</taxon>
        <taxon>Pseudomonadati</taxon>
        <taxon>Pseudomonadota</taxon>
        <taxon>Betaproteobacteria</taxon>
        <taxon>Burkholderiales</taxon>
        <taxon>Oxalobacteraceae</taxon>
        <taxon>Telluria group</taxon>
        <taxon>Pseudoduganella</taxon>
    </lineage>
</organism>
<name>A0A7X2IHJ8_9BURK</name>